<evidence type="ECO:0000313" key="3">
    <source>
        <dbReference type="EMBL" id="CAH0382439.1"/>
    </source>
</evidence>
<dbReference type="InterPro" id="IPR006578">
    <property type="entry name" value="MADF-dom"/>
</dbReference>
<dbReference type="EMBL" id="OU963862">
    <property type="protein sequence ID" value="CAH0382439.1"/>
    <property type="molecule type" value="Genomic_DNA"/>
</dbReference>
<dbReference type="AlphaFoldDB" id="A0A9P0EYR2"/>
<dbReference type="PANTHER" id="PTHR21505:SF8">
    <property type="entry name" value="DPT-YFP REPRESSOR BY OVEREXPRESSION, ISOFORM D-RELATED"/>
    <property type="match status" value="1"/>
</dbReference>
<gene>
    <name evidence="3" type="ORF">BEMITA_LOCUS1981</name>
</gene>
<dbReference type="KEGG" id="btab:109044054"/>
<accession>A0A9P0EYR2</accession>
<evidence type="ECO:0000259" key="2">
    <source>
        <dbReference type="PROSITE" id="PS51029"/>
    </source>
</evidence>
<feature type="domain" description="MADF" evidence="2">
    <location>
        <begin position="28"/>
        <end position="123"/>
    </location>
</feature>
<evidence type="ECO:0000256" key="1">
    <source>
        <dbReference type="SAM" id="MobiDB-lite"/>
    </source>
</evidence>
<feature type="region of interest" description="Disordered" evidence="1">
    <location>
        <begin position="168"/>
        <end position="222"/>
    </location>
</feature>
<organism evidence="3 4">
    <name type="scientific">Bemisia tabaci</name>
    <name type="common">Sweetpotato whitefly</name>
    <name type="synonym">Aleurodes tabaci</name>
    <dbReference type="NCBI Taxonomy" id="7038"/>
    <lineage>
        <taxon>Eukaryota</taxon>
        <taxon>Metazoa</taxon>
        <taxon>Ecdysozoa</taxon>
        <taxon>Arthropoda</taxon>
        <taxon>Hexapoda</taxon>
        <taxon>Insecta</taxon>
        <taxon>Pterygota</taxon>
        <taxon>Neoptera</taxon>
        <taxon>Paraneoptera</taxon>
        <taxon>Hemiptera</taxon>
        <taxon>Sternorrhyncha</taxon>
        <taxon>Aleyrodoidea</taxon>
        <taxon>Aleyrodidae</taxon>
        <taxon>Aleyrodinae</taxon>
        <taxon>Bemisia</taxon>
    </lineage>
</organism>
<dbReference type="SMART" id="SM00595">
    <property type="entry name" value="MADF"/>
    <property type="match status" value="1"/>
</dbReference>
<sequence>MSTPERPRYKRKFGGFVLPKWNDAQTAKFFRLYEKHRCLWDMRDPDYRNMEVRAQAYQDMVLKMGMNCSEEIIKRKIKNIRTIYARELKEVKRTRKAGCPDRAYVPTLSWYHEADRFLRNIVSERPCRHDEDDQTQEATEHQEESMDDGQGDCLPSELLEGEMIEEEDELEEYEPAMRQQTPLRLGSSLSHHSHGIRSQRRSKLHPRRGPSRLARPSSSTAAQKALSRISQITNTSNQVDDEFAMFGKLVSSQLRSMPLERAIVAQSKILTLLTEERVQWLSEVEQEKHVSTIVHIGGDGHEYMELHQEESQEHEEQEETNQL</sequence>
<proteinExistence type="predicted"/>
<keyword evidence="4" id="KW-1185">Reference proteome</keyword>
<dbReference type="Pfam" id="PF10545">
    <property type="entry name" value="MADF_DNA_bdg"/>
    <property type="match status" value="1"/>
</dbReference>
<dbReference type="PANTHER" id="PTHR21505">
    <property type="entry name" value="MADF DOMAIN-CONTAINING PROTEIN-RELATED"/>
    <property type="match status" value="1"/>
</dbReference>
<dbReference type="PROSITE" id="PS51029">
    <property type="entry name" value="MADF"/>
    <property type="match status" value="1"/>
</dbReference>
<evidence type="ECO:0000313" key="4">
    <source>
        <dbReference type="Proteomes" id="UP001152759"/>
    </source>
</evidence>
<protein>
    <recommendedName>
        <fullName evidence="2">MADF domain-containing protein</fullName>
    </recommendedName>
</protein>
<feature type="region of interest" description="Disordered" evidence="1">
    <location>
        <begin position="125"/>
        <end position="155"/>
    </location>
</feature>
<reference evidence="3" key="1">
    <citation type="submission" date="2021-12" db="EMBL/GenBank/DDBJ databases">
        <authorList>
            <person name="King R."/>
        </authorList>
    </citation>
    <scope>NUCLEOTIDE SEQUENCE</scope>
</reference>
<name>A0A9P0EYR2_BEMTA</name>
<dbReference type="Proteomes" id="UP001152759">
    <property type="component" value="Chromosome 1"/>
</dbReference>
<feature type="compositionally biased region" description="Basic residues" evidence="1">
    <location>
        <begin position="191"/>
        <end position="210"/>
    </location>
</feature>